<reference evidence="1" key="1">
    <citation type="submission" date="2022-11" db="EMBL/GenBank/DDBJ databases">
        <title>Minimal conservation of predation-associated metabolite biosynthetic gene clusters underscores biosynthetic potential of Myxococcota including descriptions for ten novel species: Archangium lansinium sp. nov., Myxococcus landrumus sp. nov., Nannocystis bai.</title>
        <authorList>
            <person name="Ahearne A."/>
            <person name="Stevens C."/>
            <person name="Dowd S."/>
        </authorList>
    </citation>
    <scope>NUCLEOTIDE SEQUENCE</scope>
    <source>
        <strain evidence="1">Fl3</strain>
    </source>
</reference>
<accession>A0ABY7H2Q5</accession>
<organism evidence="1 2">
    <name type="scientific">Nannocystis punicea</name>
    <dbReference type="NCBI Taxonomy" id="2995304"/>
    <lineage>
        <taxon>Bacteria</taxon>
        <taxon>Pseudomonadati</taxon>
        <taxon>Myxococcota</taxon>
        <taxon>Polyangia</taxon>
        <taxon>Nannocystales</taxon>
        <taxon>Nannocystaceae</taxon>
        <taxon>Nannocystis</taxon>
    </lineage>
</organism>
<keyword evidence="2" id="KW-1185">Reference proteome</keyword>
<dbReference type="SMART" id="SM00028">
    <property type="entry name" value="TPR"/>
    <property type="match status" value="2"/>
</dbReference>
<dbReference type="InterPro" id="IPR019734">
    <property type="entry name" value="TPR_rpt"/>
</dbReference>
<name>A0ABY7H2Q5_9BACT</name>
<dbReference type="SUPFAM" id="SSF48452">
    <property type="entry name" value="TPR-like"/>
    <property type="match status" value="1"/>
</dbReference>
<evidence type="ECO:0000313" key="2">
    <source>
        <dbReference type="Proteomes" id="UP001164459"/>
    </source>
</evidence>
<sequence length="320" mass="34428">MLQELVVYDNGGCSGVHLVDGGLDVVSLTARAALPKQKLAADEQMCVNAGSGEIPWRLPAELVVDGEGAAEEGDDTCTPMDGAIWQLHRGRLVKSAVGTDVNASCACHSWVSLAPKSCSSRADPCGRVEAFPSLAPRTEDFWIAGDETAALVLGESPAILTAGGRTRVRIRGFSPGERETVIGVRHHEDAAPLLRAGARALKPAQRVLPWVPVALRSTVALPPVPALAPEDVGLEERRGGRDWGNRCFAHFKAKRYDAAAAACARGLELARDESVRGAMYYSLGRVAEARGNSGAAVVYYRTSLVLRYDEETERRYRRLR</sequence>
<protein>
    <recommendedName>
        <fullName evidence="3">Tetratricopeptide repeat-containing protein</fullName>
    </recommendedName>
</protein>
<dbReference type="Gene3D" id="1.25.40.10">
    <property type="entry name" value="Tetratricopeptide repeat domain"/>
    <property type="match status" value="1"/>
</dbReference>
<evidence type="ECO:0000313" key="1">
    <source>
        <dbReference type="EMBL" id="WAS93453.1"/>
    </source>
</evidence>
<dbReference type="InterPro" id="IPR011990">
    <property type="entry name" value="TPR-like_helical_dom_sf"/>
</dbReference>
<dbReference type="RefSeq" id="WP_269035787.1">
    <property type="nucleotide sequence ID" value="NZ_CP114040.1"/>
</dbReference>
<gene>
    <name evidence="1" type="ORF">O0S08_45545</name>
</gene>
<dbReference type="Proteomes" id="UP001164459">
    <property type="component" value="Chromosome"/>
</dbReference>
<proteinExistence type="predicted"/>
<dbReference type="EMBL" id="CP114040">
    <property type="protein sequence ID" value="WAS93453.1"/>
    <property type="molecule type" value="Genomic_DNA"/>
</dbReference>
<evidence type="ECO:0008006" key="3">
    <source>
        <dbReference type="Google" id="ProtNLM"/>
    </source>
</evidence>